<dbReference type="Proteomes" id="UP000062645">
    <property type="component" value="Chromosome"/>
</dbReference>
<gene>
    <name evidence="1" type="ORF">ACX27_12790</name>
</gene>
<dbReference type="PATRIC" id="fig|224013.5.peg.3099"/>
<keyword evidence="2" id="KW-1185">Reference proteome</keyword>
<dbReference type="EMBL" id="CP012036">
    <property type="protein sequence ID" value="ALF53516.1"/>
    <property type="molecule type" value="Genomic_DNA"/>
</dbReference>
<accession>A0A0M4T457</accession>
<protein>
    <submittedName>
        <fullName evidence="1">Uncharacterized protein</fullName>
    </submittedName>
</protein>
<name>A0A0M4T457_9NOSO</name>
<proteinExistence type="predicted"/>
<evidence type="ECO:0000313" key="2">
    <source>
        <dbReference type="Proteomes" id="UP000062645"/>
    </source>
</evidence>
<evidence type="ECO:0000313" key="1">
    <source>
        <dbReference type="EMBL" id="ALF53516.1"/>
    </source>
</evidence>
<reference evidence="2" key="1">
    <citation type="submission" date="2015-07" db="EMBL/GenBank/DDBJ databases">
        <title>Genome Of Nitrogen-Fixing Cyanobacterium Nostoc piscinale CENA21 From Solimoes/Amazon River Floodplain Sediments And Comparative Genomics To Uncover Biosynthetic Natural Products Potential.</title>
        <authorList>
            <person name="Leao T.F."/>
            <person name="Leao P.N."/>
            <person name="Guimaraes P.I."/>
            <person name="de Melo A.G.C."/>
            <person name="Ramos R.T.J."/>
            <person name="Silva A."/>
            <person name="Fiore M.F."/>
            <person name="Schneider M.P.C."/>
        </authorList>
    </citation>
    <scope>NUCLEOTIDE SEQUENCE [LARGE SCALE GENOMIC DNA]</scope>
    <source>
        <strain evidence="2">CENA21</strain>
    </source>
</reference>
<reference evidence="1 2" key="2">
    <citation type="journal article" date="2016" name="Genome Announc.">
        <title>Draft Genome Sequence of the N2-Fixing Cyanobacterium Nostoc piscinale CENA21, Isolated from the Brazilian Amazon Floodplain.</title>
        <authorList>
            <person name="Leao T."/>
            <person name="Guimaraes P.I."/>
            <person name="de Melo A.G."/>
            <person name="Ramos R.T."/>
            <person name="Leao P.N."/>
            <person name="Silva A."/>
            <person name="Fiore M.F."/>
            <person name="Schneider M.P."/>
        </authorList>
    </citation>
    <scope>NUCLEOTIDE SEQUENCE [LARGE SCALE GENOMIC DNA]</scope>
    <source>
        <strain evidence="1 2">CENA21</strain>
    </source>
</reference>
<sequence>MTSISYTILDFRFCEKLRGRVSHASRYNGGNLRNALARLKQTFQDRFWIGKLLSHPSVAIIFQFGIRARLNRIRILAASCQHTFTL</sequence>
<dbReference type="KEGG" id="npz:ACX27_12790"/>
<organism evidence="1 2">
    <name type="scientific">Nostoc piscinale CENA21</name>
    <dbReference type="NCBI Taxonomy" id="224013"/>
    <lineage>
        <taxon>Bacteria</taxon>
        <taxon>Bacillati</taxon>
        <taxon>Cyanobacteriota</taxon>
        <taxon>Cyanophyceae</taxon>
        <taxon>Nostocales</taxon>
        <taxon>Nostocaceae</taxon>
        <taxon>Nostoc</taxon>
    </lineage>
</organism>
<dbReference type="STRING" id="224013.ACX27_12790"/>
<dbReference type="AlphaFoldDB" id="A0A0M4T457"/>